<comment type="caution">
    <text evidence="1">The sequence shown here is derived from an EMBL/GenBank/DDBJ whole genome shotgun (WGS) entry which is preliminary data.</text>
</comment>
<dbReference type="PATRIC" id="fig|471514.4.peg.1656"/>
<sequence length="148" mass="16581">MKITFQHTYNAPREQVWTLLQDEDTLVRTLPGCKRLHLVRDGLYETELGLDVGPIKGLFEGHVEMCEQEEPTRYRLKLSGRGKPGELTADSWVFLEDKDGKTVVTCDADAQVSGLLASVGQRVTGSVARMLLGRFFKNVEAELRRSAS</sequence>
<dbReference type="OrthoDB" id="9787428at2"/>
<evidence type="ECO:0000313" key="1">
    <source>
        <dbReference type="EMBL" id="KPV40765.1"/>
    </source>
</evidence>
<proteinExistence type="predicted"/>
<reference evidence="1 2" key="1">
    <citation type="submission" date="2015-09" db="EMBL/GenBank/DDBJ databases">
        <title>Draft genome sequence of Alicyclobacillus ferrooxydans DSM 22381.</title>
        <authorList>
            <person name="Hemp J."/>
        </authorList>
    </citation>
    <scope>NUCLEOTIDE SEQUENCE [LARGE SCALE GENOMIC DNA]</scope>
    <source>
        <strain evidence="1 2">TC-34</strain>
    </source>
</reference>
<keyword evidence="2" id="KW-1185">Reference proteome</keyword>
<organism evidence="1 2">
    <name type="scientific">Alicyclobacillus ferrooxydans</name>
    <dbReference type="NCBI Taxonomy" id="471514"/>
    <lineage>
        <taxon>Bacteria</taxon>
        <taxon>Bacillati</taxon>
        <taxon>Bacillota</taxon>
        <taxon>Bacilli</taxon>
        <taxon>Bacillales</taxon>
        <taxon>Alicyclobacillaceae</taxon>
        <taxon>Alicyclobacillus</taxon>
    </lineage>
</organism>
<name>A0A0N8PN78_9BACL</name>
<evidence type="ECO:0000313" key="2">
    <source>
        <dbReference type="Proteomes" id="UP000050482"/>
    </source>
</evidence>
<dbReference type="Gene3D" id="3.30.530.20">
    <property type="match status" value="1"/>
</dbReference>
<protein>
    <submittedName>
        <fullName evidence="1">Carbon monoxide dehydrogenase</fullName>
    </submittedName>
</protein>
<dbReference type="InterPro" id="IPR010419">
    <property type="entry name" value="CO_DH_gsu"/>
</dbReference>
<dbReference type="AlphaFoldDB" id="A0A0N8PN78"/>
<dbReference type="PANTHER" id="PTHR38588">
    <property type="entry name" value="BLL0334 PROTEIN"/>
    <property type="match status" value="1"/>
</dbReference>
<gene>
    <name evidence="1" type="ORF">AN477_20810</name>
</gene>
<dbReference type="PANTHER" id="PTHR38588:SF1">
    <property type="entry name" value="BLL0334 PROTEIN"/>
    <property type="match status" value="1"/>
</dbReference>
<dbReference type="Proteomes" id="UP000050482">
    <property type="component" value="Unassembled WGS sequence"/>
</dbReference>
<dbReference type="CDD" id="cd05018">
    <property type="entry name" value="CoxG"/>
    <property type="match status" value="1"/>
</dbReference>
<dbReference type="InterPro" id="IPR023393">
    <property type="entry name" value="START-like_dom_sf"/>
</dbReference>
<dbReference type="EMBL" id="LJCO01000096">
    <property type="protein sequence ID" value="KPV40765.1"/>
    <property type="molecule type" value="Genomic_DNA"/>
</dbReference>
<dbReference type="Pfam" id="PF06240">
    <property type="entry name" value="COXG"/>
    <property type="match status" value="1"/>
</dbReference>
<dbReference type="STRING" id="471514.AN477_20810"/>
<dbReference type="RefSeq" id="WP_054971113.1">
    <property type="nucleotide sequence ID" value="NZ_LJCO01000096.1"/>
</dbReference>
<accession>A0A0N8PN78</accession>
<dbReference type="SUPFAM" id="SSF55961">
    <property type="entry name" value="Bet v1-like"/>
    <property type="match status" value="1"/>
</dbReference>